<dbReference type="Gene3D" id="3.40.630.30">
    <property type="match status" value="1"/>
</dbReference>
<dbReference type="CDD" id="cd04301">
    <property type="entry name" value="NAT_SF"/>
    <property type="match status" value="1"/>
</dbReference>
<proteinExistence type="predicted"/>
<dbReference type="HOGENOM" id="CLU_1370938_0_0_0"/>
<dbReference type="GO" id="GO:0016747">
    <property type="term" value="F:acyltransferase activity, transferring groups other than amino-acyl groups"/>
    <property type="evidence" value="ECO:0007669"/>
    <property type="project" value="InterPro"/>
</dbReference>
<sequence>MKDKTLNSEAGQSVENRVATYPQMQVLEGDMTTFKRFRFLEPGLVSLLDSNPTALENHHKVLVLVYKNDPLGCISLVHLPRMDTLNRVFYNARLDLVIVANGFRGMGIGRSMMLMGMYYLLETLGDSLKSISAATPHPAADRVLQSLEFTLLPSQDGSLHRTLDLKGLDRPGLLHVIRDKTDESLKRMHYTLRRLVFKP</sequence>
<feature type="domain" description="N-acetyltransferase" evidence="1">
    <location>
        <begin position="54"/>
        <end position="123"/>
    </location>
</feature>
<reference evidence="2 3" key="1">
    <citation type="journal article" date="2013" name="Front. Microbiol.">
        <title>The genome of Nitrospina gracilis illuminates the metabolism and evolution of the major marine nitrite oxidizer.</title>
        <authorList>
            <person name="Luecker S."/>
            <person name="Nowka B."/>
            <person name="Rattei T."/>
            <person name="Spieck E."/>
            <person name="and Daims H."/>
        </authorList>
    </citation>
    <scope>NUCLEOTIDE SEQUENCE [LARGE SCALE GENOMIC DNA]</scope>
    <source>
        <strain evidence="2 3">3/211</strain>
    </source>
</reference>
<dbReference type="InterPro" id="IPR000182">
    <property type="entry name" value="GNAT_dom"/>
</dbReference>
<evidence type="ECO:0000259" key="1">
    <source>
        <dbReference type="Pfam" id="PF00583"/>
    </source>
</evidence>
<comment type="caution">
    <text evidence="2">The sequence shown here is derived from an EMBL/GenBank/DDBJ whole genome shotgun (WGS) entry which is preliminary data.</text>
</comment>
<organism evidence="2 3">
    <name type="scientific">Nitrospina gracilis (strain 3/211)</name>
    <dbReference type="NCBI Taxonomy" id="1266370"/>
    <lineage>
        <taxon>Bacteria</taxon>
        <taxon>Pseudomonadati</taxon>
        <taxon>Nitrospinota/Tectimicrobiota group</taxon>
        <taxon>Nitrospinota</taxon>
        <taxon>Nitrospinia</taxon>
        <taxon>Nitrospinales</taxon>
        <taxon>Nitrospinaceae</taxon>
        <taxon>Nitrospina</taxon>
    </lineage>
</organism>
<dbReference type="Proteomes" id="UP000011704">
    <property type="component" value="Unassembled WGS sequence"/>
</dbReference>
<dbReference type="AlphaFoldDB" id="M1YYB3"/>
<dbReference type="SUPFAM" id="SSF55729">
    <property type="entry name" value="Acyl-CoA N-acyltransferases (Nat)"/>
    <property type="match status" value="1"/>
</dbReference>
<keyword evidence="3" id="KW-1185">Reference proteome</keyword>
<name>M1YYB3_NITG3</name>
<evidence type="ECO:0000313" key="2">
    <source>
        <dbReference type="EMBL" id="CCQ90489.1"/>
    </source>
</evidence>
<dbReference type="InParanoid" id="M1YYB3"/>
<dbReference type="RefSeq" id="WP_005008022.1">
    <property type="nucleotide sequence ID" value="NZ_HG422173.1"/>
</dbReference>
<dbReference type="EMBL" id="CAQJ01000032">
    <property type="protein sequence ID" value="CCQ90489.1"/>
    <property type="molecule type" value="Genomic_DNA"/>
</dbReference>
<accession>M1YYB3</accession>
<gene>
    <name evidence="2" type="ORF">NITGR_290089</name>
</gene>
<protein>
    <recommendedName>
        <fullName evidence="1">N-acetyltransferase domain-containing protein</fullName>
    </recommendedName>
</protein>
<dbReference type="Pfam" id="PF00583">
    <property type="entry name" value="Acetyltransf_1"/>
    <property type="match status" value="1"/>
</dbReference>
<dbReference type="InterPro" id="IPR016181">
    <property type="entry name" value="Acyl_CoA_acyltransferase"/>
</dbReference>
<evidence type="ECO:0000313" key="3">
    <source>
        <dbReference type="Proteomes" id="UP000011704"/>
    </source>
</evidence>